<dbReference type="PANTHER" id="PTHR43081:SF19">
    <property type="entry name" value="PH-SENSITIVE ADENYLATE CYCLASE RV1264"/>
    <property type="match status" value="1"/>
</dbReference>
<dbReference type="EMBL" id="UINC01022973">
    <property type="protein sequence ID" value="SVA93714.1"/>
    <property type="molecule type" value="Genomic_DNA"/>
</dbReference>
<dbReference type="Gene3D" id="3.40.50.10070">
    <property type="entry name" value="TolB, N-terminal domain"/>
    <property type="match status" value="1"/>
</dbReference>
<dbReference type="SUPFAM" id="SSF48452">
    <property type="entry name" value="TPR-like"/>
    <property type="match status" value="1"/>
</dbReference>
<feature type="domain" description="Guanylate cyclase" evidence="1">
    <location>
        <begin position="12"/>
        <end position="127"/>
    </location>
</feature>
<dbReference type="SUPFAM" id="SSF55073">
    <property type="entry name" value="Nucleotide cyclase"/>
    <property type="match status" value="1"/>
</dbReference>
<dbReference type="PROSITE" id="PS50293">
    <property type="entry name" value="TPR_REGION"/>
    <property type="match status" value="1"/>
</dbReference>
<dbReference type="SMART" id="SM00028">
    <property type="entry name" value="TPR"/>
    <property type="match status" value="2"/>
</dbReference>
<accession>A0A381ZX85</accession>
<name>A0A381ZX85_9ZZZZ</name>
<dbReference type="PANTHER" id="PTHR43081">
    <property type="entry name" value="ADENYLATE CYCLASE, TERMINAL-DIFFERENTIATION SPECIFIC-RELATED"/>
    <property type="match status" value="1"/>
</dbReference>
<dbReference type="GO" id="GO:0035556">
    <property type="term" value="P:intracellular signal transduction"/>
    <property type="evidence" value="ECO:0007669"/>
    <property type="project" value="InterPro"/>
</dbReference>
<evidence type="ECO:0000313" key="2">
    <source>
        <dbReference type="EMBL" id="SVA93714.1"/>
    </source>
</evidence>
<proteinExistence type="predicted"/>
<dbReference type="Pfam" id="PF00211">
    <property type="entry name" value="Guanylate_cyc"/>
    <property type="match status" value="1"/>
</dbReference>
<dbReference type="SMART" id="SM00044">
    <property type="entry name" value="CYCc"/>
    <property type="match status" value="1"/>
</dbReference>
<dbReference type="Pfam" id="PF13432">
    <property type="entry name" value="TPR_16"/>
    <property type="match status" value="1"/>
</dbReference>
<organism evidence="2">
    <name type="scientific">marine metagenome</name>
    <dbReference type="NCBI Taxonomy" id="408172"/>
    <lineage>
        <taxon>unclassified sequences</taxon>
        <taxon>metagenomes</taxon>
        <taxon>ecological metagenomes</taxon>
    </lineage>
</organism>
<dbReference type="GO" id="GO:0006171">
    <property type="term" value="P:cAMP biosynthetic process"/>
    <property type="evidence" value="ECO:0007669"/>
    <property type="project" value="TreeGrafter"/>
</dbReference>
<dbReference type="InterPro" id="IPR001054">
    <property type="entry name" value="A/G_cyclase"/>
</dbReference>
<protein>
    <recommendedName>
        <fullName evidence="1">Guanylate cyclase domain-containing protein</fullName>
    </recommendedName>
</protein>
<dbReference type="Gene3D" id="3.30.70.1230">
    <property type="entry name" value="Nucleotide cyclase"/>
    <property type="match status" value="1"/>
</dbReference>
<dbReference type="PROSITE" id="PS50125">
    <property type="entry name" value="GUANYLATE_CYCLASE_2"/>
    <property type="match status" value="1"/>
</dbReference>
<evidence type="ECO:0000259" key="1">
    <source>
        <dbReference type="PROSITE" id="PS50125"/>
    </source>
</evidence>
<dbReference type="InterPro" id="IPR011990">
    <property type="entry name" value="TPR-like_helical_dom_sf"/>
</dbReference>
<dbReference type="PROSITE" id="PS50005">
    <property type="entry name" value="TPR"/>
    <property type="match status" value="1"/>
</dbReference>
<dbReference type="AlphaFoldDB" id="A0A381ZX85"/>
<reference evidence="2" key="1">
    <citation type="submission" date="2018-05" db="EMBL/GenBank/DDBJ databases">
        <authorList>
            <person name="Lanie J.A."/>
            <person name="Ng W.-L."/>
            <person name="Kazmierczak K.M."/>
            <person name="Andrzejewski T.M."/>
            <person name="Davidsen T.M."/>
            <person name="Wayne K.J."/>
            <person name="Tettelin H."/>
            <person name="Glass J.I."/>
            <person name="Rusch D."/>
            <person name="Podicherti R."/>
            <person name="Tsui H.-C.T."/>
            <person name="Winkler M.E."/>
        </authorList>
    </citation>
    <scope>NUCLEOTIDE SEQUENCE</scope>
</reference>
<dbReference type="InterPro" id="IPR050697">
    <property type="entry name" value="Adenylyl/Guanylyl_Cyclase_3/4"/>
</dbReference>
<dbReference type="InterPro" id="IPR019734">
    <property type="entry name" value="TPR_rpt"/>
</dbReference>
<gene>
    <name evidence="2" type="ORF">METZ01_LOCUS146568</name>
</gene>
<dbReference type="InterPro" id="IPR029787">
    <property type="entry name" value="Nucleotide_cyclase"/>
</dbReference>
<dbReference type="CDD" id="cd07302">
    <property type="entry name" value="CHD"/>
    <property type="match status" value="1"/>
</dbReference>
<dbReference type="Gene3D" id="1.25.40.10">
    <property type="entry name" value="Tetratricopeptide repeat domain"/>
    <property type="match status" value="2"/>
</dbReference>
<sequence>MAEERMQRRLAAILVSDVVGYSGMMAADEAGTLARLKALRAEVFDPLTERHGGRIFKNTGDGALVEFGSAFDAVQAALEVQGDLGRRNASLPDSHQVLLRIGISLGDVIIDGEDLYGNGVNIAARMEALAEPGEICISTNVHEHVSNSMDVAFQDLGDQTVKGLDKPVRSYRLVPTAANQQNTADPEATAPLALPDKPSIAVLPFQNMSGDPEQEFFADGMAEDIITGLSRYRSLFVIARNSTFAYKGQSPDLRDVSRDLGVRYVLEGSIRKGGSRIRLTAQLIEGSSGNHIWAERYDRELTDIFAVQDEITETIVAAIGPEIDQVERERAQRLPPESLDAWESYQRGLWHLYRFSEEDNAEAQRLFKQTAVISPNFAPAKSGLTHALYFSFMHGYAQDRSAVLEEAFESGRQAIAFDERDADAHFALGRILQMKHELDASIAECEAAVTYNPSFAHAHLGLGTALLFAGDWTLAIESFDRAIRLSPHDPLLWIVLAAKSMALLGSKQLEEAEKTARQATRQPTAELSPYAVLAAILGQSGKDAEAQQAMADLLRIKQDISISHIEQIFPYRDKVNLEYLIEGLRKAGIPH</sequence>